<gene>
    <name evidence="1" type="ORF">O3303_19660</name>
</gene>
<dbReference type="RefSeq" id="WP_269562140.1">
    <property type="nucleotide sequence ID" value="NZ_CP114768.1"/>
</dbReference>
<geneLocation type="plasmid" evidence="1 2">
    <name>unnamed1</name>
</geneLocation>
<proteinExistence type="predicted"/>
<reference evidence="1 2" key="1">
    <citation type="submission" date="2022-12" db="EMBL/GenBank/DDBJ databases">
        <title>Hymenobacter canadensis sp. nov. isolated from lake water of the Cambridge Bay, Canada.</title>
        <authorList>
            <person name="Kim W.H."/>
            <person name="Lee Y.M."/>
        </authorList>
    </citation>
    <scope>NUCLEOTIDE SEQUENCE [LARGE SCALE GENOMIC DNA]</scope>
    <source>
        <strain evidence="1 2">PAMC 29467</strain>
        <plasmid evidence="1 2">unnamed1</plasmid>
    </source>
</reference>
<keyword evidence="2" id="KW-1185">Reference proteome</keyword>
<dbReference type="Proteomes" id="UP001211005">
    <property type="component" value="Plasmid unnamed1"/>
</dbReference>
<accession>A0ABY7LYT0</accession>
<evidence type="ECO:0000313" key="2">
    <source>
        <dbReference type="Proteomes" id="UP001211005"/>
    </source>
</evidence>
<name>A0ABY7LYT0_9BACT</name>
<sequence length="111" mass="12357">MLVDVGQLPPLPVEVQEWLHTHCLPVLQAMAPAQLAILLPQDVYSSFMVEHLVLNPALVGRADLDIQFFTASDYDMALEWLTFGLLIARAPVFSSMASTGAWVRSPFYWVA</sequence>
<organism evidence="1 2">
    <name type="scientific">Hymenobacter canadensis</name>
    <dbReference type="NCBI Taxonomy" id="2999067"/>
    <lineage>
        <taxon>Bacteria</taxon>
        <taxon>Pseudomonadati</taxon>
        <taxon>Bacteroidota</taxon>
        <taxon>Cytophagia</taxon>
        <taxon>Cytophagales</taxon>
        <taxon>Hymenobacteraceae</taxon>
        <taxon>Hymenobacter</taxon>
    </lineage>
</organism>
<evidence type="ECO:0000313" key="1">
    <source>
        <dbReference type="EMBL" id="WBA44108.1"/>
    </source>
</evidence>
<protein>
    <submittedName>
        <fullName evidence="1">Uncharacterized protein</fullName>
    </submittedName>
</protein>
<dbReference type="EMBL" id="CP114768">
    <property type="protein sequence ID" value="WBA44108.1"/>
    <property type="molecule type" value="Genomic_DNA"/>
</dbReference>
<keyword evidence="1" id="KW-0614">Plasmid</keyword>